<sequence>MIPYGKQNITEQDISAVVDVLRSDWLTQGPKVPEFETVIANYCSAQYACATNSATSALHLACLALNVGKDDVVWTSPISFVASANCALYCGAQVDFVDIDIETGNMSVEKLATKLAQAKQSNTLPKVIIPVHLAGQSCDMKAIFALAQQYQIKIIEDASHAIGAKYQDKPVGCCQYSDITVFSFHPVKIITSAEGGMATCNDAQLAKRMKRLRSHGITNDPSEMTEPSHGPWYYQQVELGFNYRMTELQAALGISQFTRLEQFITKRNKLAQSYISALMHLPLEHLKQSSDCYSSYHLFIVRLLPDDKHLHAKLIATLRQQGITSHLHYIPIHLQPYYQKLGFQVGDFPNAEKYYQQAMTIPLYPDLTRSEQQTVIENIKSALCD</sequence>
<comment type="similarity">
    <text evidence="2 5">Belongs to the DegT/DnrJ/EryC1 family.</text>
</comment>
<dbReference type="GO" id="GO:0008483">
    <property type="term" value="F:transaminase activity"/>
    <property type="evidence" value="ECO:0007669"/>
    <property type="project" value="UniProtKB-KW"/>
</dbReference>
<name>A0A849VBQ0_9GAMM</name>
<dbReference type="Gene3D" id="3.40.640.10">
    <property type="entry name" value="Type I PLP-dependent aspartate aminotransferase-like (Major domain)"/>
    <property type="match status" value="1"/>
</dbReference>
<evidence type="ECO:0000313" key="7">
    <source>
        <dbReference type="Proteomes" id="UP000586305"/>
    </source>
</evidence>
<dbReference type="InterPro" id="IPR015421">
    <property type="entry name" value="PyrdxlP-dep_Trfase_major"/>
</dbReference>
<gene>
    <name evidence="6" type="primary">pseC</name>
    <name evidence="6" type="ORF">HG263_09635</name>
</gene>
<dbReference type="EC" id="2.6.1.92" evidence="6"/>
<keyword evidence="7" id="KW-1185">Reference proteome</keyword>
<dbReference type="PANTHER" id="PTHR30244">
    <property type="entry name" value="TRANSAMINASE"/>
    <property type="match status" value="1"/>
</dbReference>
<comment type="caution">
    <text evidence="6">The sequence shown here is derived from an EMBL/GenBank/DDBJ whole genome shotgun (WGS) entry which is preliminary data.</text>
</comment>
<feature type="active site" description="Proton acceptor" evidence="3">
    <location>
        <position position="188"/>
    </location>
</feature>
<evidence type="ECO:0000256" key="5">
    <source>
        <dbReference type="RuleBase" id="RU004508"/>
    </source>
</evidence>
<dbReference type="InterPro" id="IPR015422">
    <property type="entry name" value="PyrdxlP-dep_Trfase_small"/>
</dbReference>
<dbReference type="InterPro" id="IPR015424">
    <property type="entry name" value="PyrdxlP-dep_Trfase"/>
</dbReference>
<feature type="modified residue" description="N6-(pyridoxal phosphate)lysine" evidence="4">
    <location>
        <position position="188"/>
    </location>
</feature>
<dbReference type="AlphaFoldDB" id="A0A849VBQ0"/>
<evidence type="ECO:0000313" key="6">
    <source>
        <dbReference type="EMBL" id="NOU50792.1"/>
    </source>
</evidence>
<dbReference type="GO" id="GO:0030170">
    <property type="term" value="F:pyridoxal phosphate binding"/>
    <property type="evidence" value="ECO:0007669"/>
    <property type="project" value="TreeGrafter"/>
</dbReference>
<keyword evidence="6" id="KW-0032">Aminotransferase</keyword>
<dbReference type="Proteomes" id="UP000586305">
    <property type="component" value="Unassembled WGS sequence"/>
</dbReference>
<dbReference type="EMBL" id="JABBPG010000003">
    <property type="protein sequence ID" value="NOU50792.1"/>
    <property type="molecule type" value="Genomic_DNA"/>
</dbReference>
<keyword evidence="1 4" id="KW-0663">Pyridoxal phosphate</keyword>
<dbReference type="NCBIfam" id="TIGR03588">
    <property type="entry name" value="PseC"/>
    <property type="match status" value="1"/>
</dbReference>
<evidence type="ECO:0000256" key="1">
    <source>
        <dbReference type="ARBA" id="ARBA00022898"/>
    </source>
</evidence>
<evidence type="ECO:0000256" key="3">
    <source>
        <dbReference type="PIRSR" id="PIRSR000390-1"/>
    </source>
</evidence>
<dbReference type="SUPFAM" id="SSF53383">
    <property type="entry name" value="PLP-dependent transferases"/>
    <property type="match status" value="1"/>
</dbReference>
<proteinExistence type="inferred from homology"/>
<accession>A0A849VBQ0</accession>
<dbReference type="InterPro" id="IPR020026">
    <property type="entry name" value="PseC"/>
</dbReference>
<evidence type="ECO:0000256" key="2">
    <source>
        <dbReference type="ARBA" id="ARBA00037999"/>
    </source>
</evidence>
<dbReference type="GO" id="GO:0000271">
    <property type="term" value="P:polysaccharide biosynthetic process"/>
    <property type="evidence" value="ECO:0007669"/>
    <property type="project" value="TreeGrafter"/>
</dbReference>
<dbReference type="PANTHER" id="PTHR30244:SF34">
    <property type="entry name" value="DTDP-4-AMINO-4,6-DIDEOXYGALACTOSE TRANSAMINASE"/>
    <property type="match status" value="1"/>
</dbReference>
<reference evidence="6 7" key="1">
    <citation type="submission" date="2020-04" db="EMBL/GenBank/DDBJ databases">
        <title>Pseudoalteromonas caenipelagi sp. nov., isolated from a tidal flat.</title>
        <authorList>
            <person name="Park S."/>
            <person name="Yoon J.-H."/>
        </authorList>
    </citation>
    <scope>NUCLEOTIDE SEQUENCE [LARGE SCALE GENOMIC DNA]</scope>
    <source>
        <strain evidence="6 7">JBTF-M23</strain>
    </source>
</reference>
<organism evidence="6 7">
    <name type="scientific">Pseudoalteromonas caenipelagi</name>
    <dbReference type="NCBI Taxonomy" id="2726988"/>
    <lineage>
        <taxon>Bacteria</taxon>
        <taxon>Pseudomonadati</taxon>
        <taxon>Pseudomonadota</taxon>
        <taxon>Gammaproteobacteria</taxon>
        <taxon>Alteromonadales</taxon>
        <taxon>Pseudoalteromonadaceae</taxon>
        <taxon>Pseudoalteromonas</taxon>
    </lineage>
</organism>
<dbReference type="RefSeq" id="WP_171625869.1">
    <property type="nucleotide sequence ID" value="NZ_JABBPG010000003.1"/>
</dbReference>
<evidence type="ECO:0000256" key="4">
    <source>
        <dbReference type="PIRSR" id="PIRSR000390-2"/>
    </source>
</evidence>
<keyword evidence="6" id="KW-0808">Transferase</keyword>
<protein>
    <submittedName>
        <fullName evidence="6">UDP-4-amino-4, 6-dideoxy-N-acetyl-beta-L-altrosamine transaminase</fullName>
        <ecNumber evidence="6">2.6.1.92</ecNumber>
    </submittedName>
</protein>
<dbReference type="Gene3D" id="3.90.1150.10">
    <property type="entry name" value="Aspartate Aminotransferase, domain 1"/>
    <property type="match status" value="1"/>
</dbReference>
<dbReference type="PIRSF" id="PIRSF000390">
    <property type="entry name" value="PLP_StrS"/>
    <property type="match status" value="1"/>
</dbReference>
<dbReference type="InterPro" id="IPR000653">
    <property type="entry name" value="DegT/StrS_aminotransferase"/>
</dbReference>
<dbReference type="Pfam" id="PF01041">
    <property type="entry name" value="DegT_DnrJ_EryC1"/>
    <property type="match status" value="1"/>
</dbReference>
<dbReference type="CDD" id="cd00616">
    <property type="entry name" value="AHBA_syn"/>
    <property type="match status" value="1"/>
</dbReference>